<evidence type="ECO:0000313" key="2">
    <source>
        <dbReference type="Proteomes" id="UP001268256"/>
    </source>
</evidence>
<name>A0AAE4FV38_9CYAN</name>
<dbReference type="AlphaFoldDB" id="A0AAE4FV38"/>
<protein>
    <submittedName>
        <fullName evidence="1">Uncharacterized protein</fullName>
    </submittedName>
</protein>
<evidence type="ECO:0000313" key="1">
    <source>
        <dbReference type="EMBL" id="MDS3861591.1"/>
    </source>
</evidence>
<dbReference type="EMBL" id="JAVMIP010000014">
    <property type="protein sequence ID" value="MDS3861591.1"/>
    <property type="molecule type" value="Genomic_DNA"/>
</dbReference>
<keyword evidence="2" id="KW-1185">Reference proteome</keyword>
<organism evidence="1 2">
    <name type="scientific">Pseudocalidococcus azoricus BACA0444</name>
    <dbReference type="NCBI Taxonomy" id="2918990"/>
    <lineage>
        <taxon>Bacteria</taxon>
        <taxon>Bacillati</taxon>
        <taxon>Cyanobacteriota</taxon>
        <taxon>Cyanophyceae</taxon>
        <taxon>Acaryochloridales</taxon>
        <taxon>Thermosynechococcaceae</taxon>
        <taxon>Pseudocalidococcus</taxon>
        <taxon>Pseudocalidococcus azoricus</taxon>
    </lineage>
</organism>
<dbReference type="Proteomes" id="UP001268256">
    <property type="component" value="Unassembled WGS sequence"/>
</dbReference>
<gene>
    <name evidence="1" type="ORF">RIF25_12320</name>
</gene>
<dbReference type="RefSeq" id="WP_322878829.1">
    <property type="nucleotide sequence ID" value="NZ_JAVMIP010000014.1"/>
</dbReference>
<reference evidence="2" key="1">
    <citation type="submission" date="2023-07" db="EMBL/GenBank/DDBJ databases">
        <authorList>
            <person name="Luz R."/>
            <person name="Cordeiro R."/>
            <person name="Fonseca A."/>
            <person name="Goncalves V."/>
        </authorList>
    </citation>
    <scope>NUCLEOTIDE SEQUENCE [LARGE SCALE GENOMIC DNA]</scope>
    <source>
        <strain evidence="2">BACA0444</strain>
    </source>
</reference>
<sequence length="130" mass="14963">MSWVDEIKTLESKITLVLDHPASVKQQVKEITLVQKQLRVIKREINAQIQLINQNTAQSRPDSIVSVGLDLFGKRRMAGTVRSITRQAMQREKQEARQPYLDLKNYVDQFILEGDRLKLAAQNYLNSINS</sequence>
<accession>A0AAE4FV38</accession>
<comment type="caution">
    <text evidence="1">The sequence shown here is derived from an EMBL/GenBank/DDBJ whole genome shotgun (WGS) entry which is preliminary data.</text>
</comment>
<proteinExistence type="predicted"/>